<name>A0ABD1NKI7_9FABA</name>
<dbReference type="EMBL" id="JBGMDY010000001">
    <property type="protein sequence ID" value="KAL2348657.1"/>
    <property type="molecule type" value="Genomic_DNA"/>
</dbReference>
<dbReference type="Pfam" id="PF12796">
    <property type="entry name" value="Ank_2"/>
    <property type="match status" value="1"/>
</dbReference>
<evidence type="ECO:0000256" key="1">
    <source>
        <dbReference type="ARBA" id="ARBA00004413"/>
    </source>
</evidence>
<dbReference type="InterPro" id="IPR036770">
    <property type="entry name" value="Ankyrin_rpt-contain_sf"/>
</dbReference>
<dbReference type="PANTHER" id="PTHR24203">
    <property type="entry name" value="ANKYRIN REPEAT FAMILY PROTEIN"/>
    <property type="match status" value="1"/>
</dbReference>
<dbReference type="PANTHER" id="PTHR24203:SF86">
    <property type="entry name" value="PROTEASOME 26S SUBUNIT, NON-ATPASE 10"/>
    <property type="match status" value="1"/>
</dbReference>
<dbReference type="FunFam" id="1.25.40.20:FF:000461">
    <property type="entry name" value="Ankyrin repeat domain-containing protein, chloroplastic"/>
    <property type="match status" value="1"/>
</dbReference>
<keyword evidence="2" id="KW-0677">Repeat</keyword>
<evidence type="ECO:0000313" key="6">
    <source>
        <dbReference type="Proteomes" id="UP001603857"/>
    </source>
</evidence>
<evidence type="ECO:0000313" key="5">
    <source>
        <dbReference type="EMBL" id="KAL2348657.1"/>
    </source>
</evidence>
<reference evidence="5 6" key="1">
    <citation type="submission" date="2024-08" db="EMBL/GenBank/DDBJ databases">
        <title>Insights into the chromosomal genome structure of Flemingia macrophylla.</title>
        <authorList>
            <person name="Ding Y."/>
            <person name="Zhao Y."/>
            <person name="Bi W."/>
            <person name="Wu M."/>
            <person name="Zhao G."/>
            <person name="Gong Y."/>
            <person name="Li W."/>
            <person name="Zhang P."/>
        </authorList>
    </citation>
    <scope>NUCLEOTIDE SEQUENCE [LARGE SCALE GENOMIC DNA]</scope>
    <source>
        <strain evidence="5">DYQJB</strain>
        <tissue evidence="5">Leaf</tissue>
    </source>
</reference>
<evidence type="ECO:0000256" key="4">
    <source>
        <dbReference type="PROSITE-ProRule" id="PRU00023"/>
    </source>
</evidence>
<keyword evidence="6" id="KW-1185">Reference proteome</keyword>
<dbReference type="SMART" id="SM00248">
    <property type="entry name" value="ANK"/>
    <property type="match status" value="4"/>
</dbReference>
<proteinExistence type="predicted"/>
<evidence type="ECO:0008006" key="7">
    <source>
        <dbReference type="Google" id="ProtNLM"/>
    </source>
</evidence>
<dbReference type="Gene3D" id="1.25.40.20">
    <property type="entry name" value="Ankyrin repeat-containing domain"/>
    <property type="match status" value="1"/>
</dbReference>
<keyword evidence="3 4" id="KW-0040">ANK repeat</keyword>
<protein>
    <recommendedName>
        <fullName evidence="7">Ankyrin repeat domain-containing protein, chloroplastic</fullName>
    </recommendedName>
</protein>
<dbReference type="PROSITE" id="PS50297">
    <property type="entry name" value="ANK_REP_REGION"/>
    <property type="match status" value="2"/>
</dbReference>
<sequence>MELMEGSISITVTLFPHKLSSPRHFQSLKFPTKRNAHIENRGIGDGVVFEEGIFEDDTTVIQNDTTNRPKPRSRSRENLVPHKWREVQAETTVTVNVRRKNKRRDFVPPRDVQKFDFYEKGRKGSVEINWDHYKASKKDKLKQLNPLILKNPLKFPVKEKLPEPEFNGERLEPKNPRGDVYGKGFEDVNHFFNSGSYNPSARSITREGRRKLFTITKEEVFLLNKPMPDLAAATSGKWLPQHTLAACGEFYLLHSLLKHNVDINAVDKNGLTVLHKAIGKKQTITNYLLRNSANPFVQDKEGASLMHYAVQTASTETIELLLLYNVDINIPDNDGWTPLHLAVQTQSPNLVRFLLLNGADKTLKNKDGLTPVDLCLYSGQIRSPIRPYEKRFVAHYCSSKSQLTPTAVCRCRIPWPEVDTCFCAVDSMIDFQSSTNENELDLMYFR</sequence>
<evidence type="ECO:0000256" key="3">
    <source>
        <dbReference type="ARBA" id="ARBA00023043"/>
    </source>
</evidence>
<comment type="subcellular location">
    <subcellularLocation>
        <location evidence="1">Cell membrane</location>
        <topology evidence="1">Peripheral membrane protein</topology>
        <orientation evidence="1">Cytoplasmic side</orientation>
    </subcellularLocation>
</comment>
<dbReference type="GO" id="GO:0005886">
    <property type="term" value="C:plasma membrane"/>
    <property type="evidence" value="ECO:0007669"/>
    <property type="project" value="UniProtKB-SubCell"/>
</dbReference>
<comment type="caution">
    <text evidence="5">The sequence shown here is derived from an EMBL/GenBank/DDBJ whole genome shotgun (WGS) entry which is preliminary data.</text>
</comment>
<dbReference type="Proteomes" id="UP001603857">
    <property type="component" value="Unassembled WGS sequence"/>
</dbReference>
<dbReference type="SUPFAM" id="SSF48403">
    <property type="entry name" value="Ankyrin repeat"/>
    <property type="match status" value="1"/>
</dbReference>
<feature type="repeat" description="ANK" evidence="4">
    <location>
        <begin position="301"/>
        <end position="333"/>
    </location>
</feature>
<dbReference type="Pfam" id="PF13637">
    <property type="entry name" value="Ank_4"/>
    <property type="match status" value="1"/>
</dbReference>
<gene>
    <name evidence="5" type="ORF">Fmac_002657</name>
</gene>
<evidence type="ECO:0000256" key="2">
    <source>
        <dbReference type="ARBA" id="ARBA00022737"/>
    </source>
</evidence>
<organism evidence="5 6">
    <name type="scientific">Flemingia macrophylla</name>
    <dbReference type="NCBI Taxonomy" id="520843"/>
    <lineage>
        <taxon>Eukaryota</taxon>
        <taxon>Viridiplantae</taxon>
        <taxon>Streptophyta</taxon>
        <taxon>Embryophyta</taxon>
        <taxon>Tracheophyta</taxon>
        <taxon>Spermatophyta</taxon>
        <taxon>Magnoliopsida</taxon>
        <taxon>eudicotyledons</taxon>
        <taxon>Gunneridae</taxon>
        <taxon>Pentapetalae</taxon>
        <taxon>rosids</taxon>
        <taxon>fabids</taxon>
        <taxon>Fabales</taxon>
        <taxon>Fabaceae</taxon>
        <taxon>Papilionoideae</taxon>
        <taxon>50 kb inversion clade</taxon>
        <taxon>NPAAA clade</taxon>
        <taxon>indigoferoid/millettioid clade</taxon>
        <taxon>Phaseoleae</taxon>
        <taxon>Flemingia</taxon>
    </lineage>
</organism>
<feature type="repeat" description="ANK" evidence="4">
    <location>
        <begin position="334"/>
        <end position="366"/>
    </location>
</feature>
<accession>A0ABD1NKI7</accession>
<dbReference type="PROSITE" id="PS50088">
    <property type="entry name" value="ANK_REPEAT"/>
    <property type="match status" value="2"/>
</dbReference>
<dbReference type="AlphaFoldDB" id="A0ABD1NKI7"/>
<dbReference type="InterPro" id="IPR002110">
    <property type="entry name" value="Ankyrin_rpt"/>
</dbReference>